<name>A0A4S2DPD9_9CLOT</name>
<dbReference type="EMBL" id="SRYR01000001">
    <property type="protein sequence ID" value="TGY44288.1"/>
    <property type="molecule type" value="Genomic_DNA"/>
</dbReference>
<keyword evidence="3" id="KW-1185">Reference proteome</keyword>
<feature type="transmembrane region" description="Helical" evidence="1">
    <location>
        <begin position="43"/>
        <end position="63"/>
    </location>
</feature>
<comment type="caution">
    <text evidence="2">The sequence shown here is derived from an EMBL/GenBank/DDBJ whole genome shotgun (WGS) entry which is preliminary data.</text>
</comment>
<evidence type="ECO:0000313" key="3">
    <source>
        <dbReference type="Proteomes" id="UP000306888"/>
    </source>
</evidence>
<keyword evidence="1" id="KW-1133">Transmembrane helix</keyword>
<dbReference type="RefSeq" id="WP_136005375.1">
    <property type="nucleotide sequence ID" value="NZ_SRYR01000001.1"/>
</dbReference>
<dbReference type="Proteomes" id="UP000306888">
    <property type="component" value="Unassembled WGS sequence"/>
</dbReference>
<protein>
    <submittedName>
        <fullName evidence="2">Uncharacterized protein</fullName>
    </submittedName>
</protein>
<evidence type="ECO:0000256" key="1">
    <source>
        <dbReference type="SAM" id="Phobius"/>
    </source>
</evidence>
<proteinExistence type="predicted"/>
<keyword evidence="1" id="KW-0472">Membrane</keyword>
<sequence length="109" mass="12529">MLRRKENVLKFRKFSIVCLLLSIVINITSTTLGYTGDNIISTIGITLGIVLLLIFITISLLIWRCPFCKKRLPIRFDIKNNVDEVICPFCGANLLYGTEKEDKKKKFNF</sequence>
<organism evidence="2 3">
    <name type="scientific">Clostridium sartagoforme</name>
    <dbReference type="NCBI Taxonomy" id="84031"/>
    <lineage>
        <taxon>Bacteria</taxon>
        <taxon>Bacillati</taxon>
        <taxon>Bacillota</taxon>
        <taxon>Clostridia</taxon>
        <taxon>Eubacteriales</taxon>
        <taxon>Clostridiaceae</taxon>
        <taxon>Clostridium</taxon>
    </lineage>
</organism>
<dbReference type="OrthoDB" id="1932429at2"/>
<evidence type="ECO:0000313" key="2">
    <source>
        <dbReference type="EMBL" id="TGY44288.1"/>
    </source>
</evidence>
<gene>
    <name evidence="2" type="ORF">E5347_05620</name>
</gene>
<dbReference type="AlphaFoldDB" id="A0A4S2DPD9"/>
<reference evidence="2 3" key="1">
    <citation type="submission" date="2019-04" db="EMBL/GenBank/DDBJ databases">
        <title>Microbes associate with the intestines of laboratory mice.</title>
        <authorList>
            <person name="Navarre W."/>
            <person name="Wong E."/>
            <person name="Huang K."/>
            <person name="Tropini C."/>
            <person name="Ng K."/>
            <person name="Yu B."/>
        </authorList>
    </citation>
    <scope>NUCLEOTIDE SEQUENCE [LARGE SCALE GENOMIC DNA]</scope>
    <source>
        <strain evidence="2 3">NM50_B9-20</strain>
    </source>
</reference>
<accession>A0A4S2DPD9</accession>
<keyword evidence="1" id="KW-0812">Transmembrane</keyword>